<evidence type="ECO:0008006" key="7">
    <source>
        <dbReference type="Google" id="ProtNLM"/>
    </source>
</evidence>
<feature type="non-terminal residue" evidence="6">
    <location>
        <position position="1"/>
    </location>
</feature>
<accession>X1FFM0</accession>
<evidence type="ECO:0000256" key="1">
    <source>
        <dbReference type="ARBA" id="ARBA00009690"/>
    </source>
</evidence>
<evidence type="ECO:0000313" key="6">
    <source>
        <dbReference type="EMBL" id="GAH28189.1"/>
    </source>
</evidence>
<evidence type="ECO:0000256" key="3">
    <source>
        <dbReference type="ARBA" id="ARBA00023134"/>
    </source>
</evidence>
<dbReference type="SMART" id="SM00865">
    <property type="entry name" value="Tubulin_C"/>
    <property type="match status" value="1"/>
</dbReference>
<dbReference type="NCBIfam" id="TIGR00065">
    <property type="entry name" value="ftsZ"/>
    <property type="match status" value="1"/>
</dbReference>
<dbReference type="InterPro" id="IPR000158">
    <property type="entry name" value="Cell_div_FtsZ"/>
</dbReference>
<dbReference type="GO" id="GO:0005525">
    <property type="term" value="F:GTP binding"/>
    <property type="evidence" value="ECO:0007669"/>
    <property type="project" value="UniProtKB-KW"/>
</dbReference>
<dbReference type="GO" id="GO:0032153">
    <property type="term" value="C:cell division site"/>
    <property type="evidence" value="ECO:0007669"/>
    <property type="project" value="TreeGrafter"/>
</dbReference>
<dbReference type="SMART" id="SM00864">
    <property type="entry name" value="Tubulin"/>
    <property type="match status" value="1"/>
</dbReference>
<dbReference type="Pfam" id="PF12327">
    <property type="entry name" value="FtsZ_C"/>
    <property type="match status" value="1"/>
</dbReference>
<dbReference type="InterPro" id="IPR036525">
    <property type="entry name" value="Tubulin/FtsZ_GTPase_sf"/>
</dbReference>
<evidence type="ECO:0000259" key="4">
    <source>
        <dbReference type="SMART" id="SM00864"/>
    </source>
</evidence>
<dbReference type="InterPro" id="IPR045061">
    <property type="entry name" value="FtsZ/CetZ"/>
</dbReference>
<dbReference type="Gene3D" id="3.30.1330.20">
    <property type="entry name" value="Tubulin/FtsZ, C-terminal domain"/>
    <property type="match status" value="1"/>
</dbReference>
<comment type="similarity">
    <text evidence="1">Belongs to the FtsZ family.</text>
</comment>
<protein>
    <recommendedName>
        <fullName evidence="7">Cell division protein FtsZ</fullName>
    </recommendedName>
</protein>
<reference evidence="6" key="1">
    <citation type="journal article" date="2014" name="Front. Microbiol.">
        <title>High frequency of phylogenetically diverse reductive dehalogenase-homologous genes in deep subseafloor sedimentary metagenomes.</title>
        <authorList>
            <person name="Kawai M."/>
            <person name="Futagami T."/>
            <person name="Toyoda A."/>
            <person name="Takaki Y."/>
            <person name="Nishi S."/>
            <person name="Hori S."/>
            <person name="Arai W."/>
            <person name="Tsubouchi T."/>
            <person name="Morono Y."/>
            <person name="Uchiyama I."/>
            <person name="Ito T."/>
            <person name="Fujiyama A."/>
            <person name="Inagaki F."/>
            <person name="Takami H."/>
        </authorList>
    </citation>
    <scope>NUCLEOTIDE SEQUENCE</scope>
    <source>
        <strain evidence="6">Expedition CK06-06</strain>
    </source>
</reference>
<dbReference type="Gene3D" id="3.40.50.1440">
    <property type="entry name" value="Tubulin/FtsZ, GTPase domain"/>
    <property type="match status" value="1"/>
</dbReference>
<dbReference type="InterPro" id="IPR008280">
    <property type="entry name" value="Tub_FtsZ_C"/>
</dbReference>
<dbReference type="SUPFAM" id="SSF55307">
    <property type="entry name" value="Tubulin C-terminal domain-like"/>
    <property type="match status" value="1"/>
</dbReference>
<dbReference type="InterPro" id="IPR003008">
    <property type="entry name" value="Tubulin_FtsZ_GTPase"/>
</dbReference>
<evidence type="ECO:0000259" key="5">
    <source>
        <dbReference type="SMART" id="SM00865"/>
    </source>
</evidence>
<dbReference type="InterPro" id="IPR020805">
    <property type="entry name" value="Cell_div_FtsZ_CS"/>
</dbReference>
<dbReference type="PRINTS" id="PR00423">
    <property type="entry name" value="CELLDVISFTSZ"/>
</dbReference>
<dbReference type="PANTHER" id="PTHR30314">
    <property type="entry name" value="CELL DIVISION PROTEIN FTSZ-RELATED"/>
    <property type="match status" value="1"/>
</dbReference>
<keyword evidence="2" id="KW-0547">Nucleotide-binding</keyword>
<dbReference type="GO" id="GO:0005737">
    <property type="term" value="C:cytoplasm"/>
    <property type="evidence" value="ECO:0007669"/>
    <property type="project" value="TreeGrafter"/>
</dbReference>
<gene>
    <name evidence="6" type="ORF">S03H2_10072</name>
</gene>
<keyword evidence="3" id="KW-0342">GTP-binding</keyword>
<comment type="caution">
    <text evidence="6">The sequence shown here is derived from an EMBL/GenBank/DDBJ whole genome shotgun (WGS) entry which is preliminary data.</text>
</comment>
<dbReference type="InterPro" id="IPR037103">
    <property type="entry name" value="Tubulin/FtsZ-like_C"/>
</dbReference>
<feature type="domain" description="Tubulin/FtsZ GTPase" evidence="4">
    <location>
        <begin position="1"/>
        <end position="153"/>
    </location>
</feature>
<feature type="domain" description="Tubulin/FtsZ 2-layer sandwich" evidence="5">
    <location>
        <begin position="155"/>
        <end position="272"/>
    </location>
</feature>
<proteinExistence type="inferred from homology"/>
<dbReference type="HAMAP" id="MF_00909">
    <property type="entry name" value="FtsZ"/>
    <property type="match status" value="1"/>
</dbReference>
<dbReference type="SUPFAM" id="SSF52490">
    <property type="entry name" value="Tubulin nucleotide-binding domain-like"/>
    <property type="match status" value="1"/>
</dbReference>
<dbReference type="InterPro" id="IPR024757">
    <property type="entry name" value="FtsZ_C"/>
</dbReference>
<dbReference type="CDD" id="cd02201">
    <property type="entry name" value="FtsZ_type1"/>
    <property type="match status" value="1"/>
</dbReference>
<dbReference type="PROSITE" id="PS01135">
    <property type="entry name" value="FTSZ_2"/>
    <property type="match status" value="1"/>
</dbReference>
<evidence type="ECO:0000256" key="2">
    <source>
        <dbReference type="ARBA" id="ARBA00022741"/>
    </source>
</evidence>
<dbReference type="AlphaFoldDB" id="X1FFM0"/>
<name>X1FFM0_9ZZZZ</name>
<sequence>YSNADQKILMGRELTQGLGAGSNPRIGEEAARESESEIKKKLSGSDMVFITCGLGGGTGTGGAPVIARIAKKQGALVIGVVTLPFTIEGKKRIENAMNGLERLESVVDTLIVIPNDKLLELAPELPLYTAFKIADEILTNAVKGITELATTSGLVNLDFADINAVMADGGVSLIGMGESDSTNRAVESVEKAINNPLLDVDISNASGALVNIIGGADMSLDECKLIIETIGNKLNPDAKLIWGAQISVDMDKSIRVLLIVTGVKSSQILGHGETLESIKHKEIEEELGIEFFE</sequence>
<dbReference type="GO" id="GO:0051301">
    <property type="term" value="P:cell division"/>
    <property type="evidence" value="ECO:0007669"/>
    <property type="project" value="TreeGrafter"/>
</dbReference>
<dbReference type="PANTHER" id="PTHR30314:SF3">
    <property type="entry name" value="MITOCHONDRIAL DIVISION PROTEIN FSZA"/>
    <property type="match status" value="1"/>
</dbReference>
<dbReference type="Pfam" id="PF00091">
    <property type="entry name" value="Tubulin"/>
    <property type="match status" value="1"/>
</dbReference>
<dbReference type="InterPro" id="IPR018316">
    <property type="entry name" value="Tubulin/FtsZ_2-layer-sand-dom"/>
</dbReference>
<organism evidence="6">
    <name type="scientific">marine sediment metagenome</name>
    <dbReference type="NCBI Taxonomy" id="412755"/>
    <lineage>
        <taxon>unclassified sequences</taxon>
        <taxon>metagenomes</taxon>
        <taxon>ecological metagenomes</taxon>
    </lineage>
</organism>
<dbReference type="EMBL" id="BARU01005202">
    <property type="protein sequence ID" value="GAH28189.1"/>
    <property type="molecule type" value="Genomic_DNA"/>
</dbReference>
<dbReference type="GO" id="GO:0003924">
    <property type="term" value="F:GTPase activity"/>
    <property type="evidence" value="ECO:0007669"/>
    <property type="project" value="InterPro"/>
</dbReference>